<accession>A0ABQ6MNK7</accession>
<feature type="domain" description="Clu" evidence="3">
    <location>
        <begin position="1184"/>
        <end position="1463"/>
    </location>
</feature>
<sequence>MGVGISALGNSGDADEKLLAESHIKEQLAFYRQWSMDDVRTLLPSVDRYADVVAIKKQHTDEARKGNTQDVHEVHPDAVAALLAVRLSWADFYEHAYAADEHRVETGERRIRKLWHPSTAGYAMVKDETTEEQLEDYALGDTVRPGKSNHDDGQYTSDEESDEDDDNASVVSGASGDDPNNPQGGEDGSDNSGSPNSKNSEESESEEESPRADESDEESAPETPRSDAGDDSLANTIDTPTLEPSTVKESTVAGETEDGTETRDPDDPDAPPPPPGSSLANSSAEDTEHMVIKRPLPEIFDPSLRSPVFFGYHTNTIEDVNREAKEAAANKSSTESGTVQKKIAEKKADLDQYISDSDSRKDNRAKKLANLKKNQDKAKIQREGEYIAMEKTMTPDQYAQLKRQFQVDEDAAARAAELEYEELELHNKKVDLEEDKKRREMEQSIRDSIDNESNKLPAGTKLEKTSRLDMKDCVTKLDEASDFLDESQAKLDAMQEELKGNENDKSMRSMLILVEGQVEEGERRVEKCLDRLEEQELLLQRALRRKAKENLVLPLYAPLASSMIESDFSVPLVPLICALVVISTDKVSEKLRFLVDLFDINSDEFLAAQEMTCLVSSVVKVLTAVGFTDRIVDDEEVHSMVLRAFYQMNVDHHKGMTQYEARQWSLGAISQNRYLTTLFGADWKYGEMSIFQRQIMHPSRQYEIGLISMPDLKYHCAKAALDYKPCLDPINKALMHERALAMGADDPNKADYSKFLPKKKRRVQSNVVPLEHGHLTNLTNYRNDVMYRSAKKLQNIYRGRQARKRAEDLAKKEAFYAARDIAIEDMKKKVGGEFKKRENEGGIAKMKWDASVRKKQIQLRATGKHFDRDGVVGLLMDEAVKSGTEEITRRFHELAVARGFEEKREEVQEEDDVLTKMASLAQAKSKNAFAAIFKRDELEIPRGDIVTPRAENPETRIVQKKMQHDASLTAIRRASMIRGIFVPDLYKAGETFSETLLRFSLAAPNPSVDSIVDRLRAFDDVMTFLKAEDMLMELPSKRLLLNYVMSPHWKDDMQIFHDFDKHFRILRNPGEIVNTLRNVAESDLELGVVAKTYTEMTEIPDFLLATFVTEKIEQGLKEAGERLERVSRSAERKVLSQHGKVLAAIEDDDLKLKKRLEQVSLKAEMFNKVHLEINKLQIMLDEAERKREDMMRLERKYNDQKIDEIITPKHRLNWMERYWLAKAHPEGTPAESERKYYELSSLAHDFLTTAKKSAMIIIDEMAFPKHEKSIQPLSERQVDGRAAEAGRGDRGLRYKYEANGIYFKIFTDDHGLFNGSDEAAAKAAGNDVLAALEYSKCHVDGVTVPFQASIDYSGFRVLAVAKLPINKVQFNEAGDVKRIKLEHVLGTMTRGDSVVANNNYLDGFMAKFAKKLNLSRHFVKGENDMNENEIYTSVDVRGFKGKSNADFFLLNFWNAMPSENPEFTPHLPQVPRGNSIFYRLLRPEFVKAYKKPLSANANTQITADAKDWIQQLDDNEEAAKHLVNVTIPEFAEEWTRKHIHDNPNDGFGIDVAADLHRNGINIRHLGLIRTKWMDYTAQLKRGDQLLIKGERFRVSIDAKDEFSAAAIHLDRTFEHDSCNHVEVSAGEVSSENNSTEIRVLLLAEMIARTMKNLLRLYLRHAATKMKISVQNIQLTLMTEFLNIITGSNPHSELFWAEQLYCGIVNRFGDCAIDETERKTYRVESKSMIVYIVRRFTEMFGIQLTNDAISHLYATPDMFKFVSLDILTPGPRVKHNVYDVEFADAVLLSHRADHTRSFDYQNIVVKIDKPFVYWKFAERRGSRVAHNYGTGGRDYAGFFSPRCEFEFEGPVVNDELNRCVEFEADNRCKVDTKYSKELCPHDVLAHFSLEGWCKVTGSEGTNRVVMMTGRCALMASREETWAFVVYEEGIEVTLVGPPIEYTTFHHIVGTYDGCLASLYVDSVLVKQIELRQEIAARTAEVLKERADTIKDLEDRERTVRDSVKETSEDQSSKFLTTKDGRNLIRQNAIKLVEHSEFKLKMDKNAAEKGLKRLGKKEAQQQAVSEYKQELYMKNVQDAVEEYRKLKEEMLDQHNKEDEYARELLTKSMVVGSAVATSGGSGKKCMHGHLCHIAAYTTCLHADRVRDHYQSALQSRTPQADRLYGLAAVKFNRALKLAPDDPAVLSKYAQNLCNYLDFDVSDKSGDRKSMRKVTKALKEFTKYHNVEGLAEILRKLPADPDYAGLACDAYSKILSFAPDFFKVDSFYPLKELVFVPFKFQLTDVGSDRLKVSIAADMLRKVVGELSLSTSYGDVNLGWLTRIKSDAAVVTTVMKAQTDADPRVVDMTAYHDCSDISDDDLMNIADNSRLALVLNIKNSKEITDRSLVASARCCSSLQALTVDGCENLTGKFLDGLKLFTPNLKLLSCQQVKFIDDEYLLPMLPYVPNLVVLNLNNCDLVGDNFLKLVGKQLRQLELLHLAFCTSCTDEGLYQFAVTANPATFTSLDLTCCRSITDDGLVGLAEKMTKLKYLNICGVNRCTEVGGKAITHHCWDLEYLNMSDCDLLTDDVFLFDTVGDGRRAADQNMLQKVTDLDISECSRISDHGIGGISLRCQLLETLNLTGCANLSDDAALFLTREPRTGGPRGGKLKKLKLSYCMNVTDLGLLHLTKQCTKVERIELEGLVHVTDDGIRKLASHCTTIQNISIARCKRLTDKALCNLADFLWIEELDVSSNPKITDEGIDVIAMEFSGLLKLNVSKCEKLTNRAIVTLGRHNKQLRELQAVDCKHVHLDSLTELAFTLPKCNVVGTAKEVLPKPPPNGGKMKWSDPVN</sequence>
<dbReference type="Pfam" id="PF13236">
    <property type="entry name" value="CLU"/>
    <property type="match status" value="1"/>
</dbReference>
<reference evidence="4 5" key="1">
    <citation type="journal article" date="2023" name="Commun. Biol.">
        <title>Genome analysis of Parmales, the sister group of diatoms, reveals the evolutionary specialization of diatoms from phago-mixotrophs to photoautotrophs.</title>
        <authorList>
            <person name="Ban H."/>
            <person name="Sato S."/>
            <person name="Yoshikawa S."/>
            <person name="Yamada K."/>
            <person name="Nakamura Y."/>
            <person name="Ichinomiya M."/>
            <person name="Sato N."/>
            <person name="Blanc-Mathieu R."/>
            <person name="Endo H."/>
            <person name="Kuwata A."/>
            <person name="Ogata H."/>
        </authorList>
    </citation>
    <scope>NUCLEOTIDE SEQUENCE [LARGE SCALE GENOMIC DNA]</scope>
</reference>
<feature type="compositionally biased region" description="Polar residues" evidence="2">
    <location>
        <begin position="233"/>
        <end position="249"/>
    </location>
</feature>
<feature type="coiled-coil region" evidence="1">
    <location>
        <begin position="2067"/>
        <end position="2101"/>
    </location>
</feature>
<dbReference type="InterPro" id="IPR033646">
    <property type="entry name" value="CLU-central"/>
</dbReference>
<feature type="coiled-coil region" evidence="1">
    <location>
        <begin position="413"/>
        <end position="443"/>
    </location>
</feature>
<dbReference type="InterPro" id="IPR006553">
    <property type="entry name" value="Leu-rich_rpt_Cys-con_subtyp"/>
</dbReference>
<dbReference type="Pfam" id="PF13516">
    <property type="entry name" value="LRR_6"/>
    <property type="match status" value="1"/>
</dbReference>
<dbReference type="Pfam" id="PF25372">
    <property type="entry name" value="DUF7885"/>
    <property type="match status" value="1"/>
</dbReference>
<dbReference type="InterPro" id="IPR032675">
    <property type="entry name" value="LRR_dom_sf"/>
</dbReference>
<feature type="region of interest" description="Disordered" evidence="2">
    <location>
        <begin position="323"/>
        <end position="343"/>
    </location>
</feature>
<keyword evidence="5" id="KW-1185">Reference proteome</keyword>
<dbReference type="PROSITE" id="PS51823">
    <property type="entry name" value="CLU"/>
    <property type="match status" value="1"/>
</dbReference>
<dbReference type="Gene3D" id="1.10.238.10">
    <property type="entry name" value="EF-hand"/>
    <property type="match status" value="1"/>
</dbReference>
<gene>
    <name evidence="4" type="ORF">TeGR_g14682</name>
</gene>
<feature type="compositionally biased region" description="Acidic residues" evidence="2">
    <location>
        <begin position="157"/>
        <end position="167"/>
    </location>
</feature>
<feature type="coiled-coil region" evidence="1">
    <location>
        <begin position="477"/>
        <end position="549"/>
    </location>
</feature>
<dbReference type="InterPro" id="IPR027523">
    <property type="entry name" value="CLU_prot"/>
</dbReference>
<dbReference type="InterPro" id="IPR013320">
    <property type="entry name" value="ConA-like_dom_sf"/>
</dbReference>
<dbReference type="PANTHER" id="PTHR12601">
    <property type="entry name" value="EUKARYOTIC TRANSLATION INITIATION FACTOR 3 SUBUNIT EIF-3"/>
    <property type="match status" value="1"/>
</dbReference>
<organism evidence="4 5">
    <name type="scientific">Tetraparma gracilis</name>
    <dbReference type="NCBI Taxonomy" id="2962635"/>
    <lineage>
        <taxon>Eukaryota</taxon>
        <taxon>Sar</taxon>
        <taxon>Stramenopiles</taxon>
        <taxon>Ochrophyta</taxon>
        <taxon>Bolidophyceae</taxon>
        <taxon>Parmales</taxon>
        <taxon>Triparmaceae</taxon>
        <taxon>Tetraparma</taxon>
    </lineage>
</organism>
<feature type="region of interest" description="Disordered" evidence="2">
    <location>
        <begin position="138"/>
        <end position="302"/>
    </location>
</feature>
<feature type="compositionally biased region" description="Polar residues" evidence="2">
    <location>
        <begin position="330"/>
        <end position="339"/>
    </location>
</feature>
<dbReference type="Gene3D" id="3.80.10.10">
    <property type="entry name" value="Ribonuclease Inhibitor"/>
    <property type="match status" value="3"/>
</dbReference>
<keyword evidence="1" id="KW-0175">Coiled coil</keyword>
<evidence type="ECO:0000256" key="2">
    <source>
        <dbReference type="SAM" id="MobiDB-lite"/>
    </source>
</evidence>
<dbReference type="InterPro" id="IPR001611">
    <property type="entry name" value="Leu-rich_rpt"/>
</dbReference>
<dbReference type="SUPFAM" id="SSF49899">
    <property type="entry name" value="Concanavalin A-like lectins/glucanases"/>
    <property type="match status" value="1"/>
</dbReference>
<dbReference type="Pfam" id="PF12807">
    <property type="entry name" value="eIF3_p135"/>
    <property type="match status" value="1"/>
</dbReference>
<dbReference type="Proteomes" id="UP001165060">
    <property type="component" value="Unassembled WGS sequence"/>
</dbReference>
<dbReference type="Gene3D" id="2.60.120.200">
    <property type="match status" value="1"/>
</dbReference>
<dbReference type="EMBL" id="BRYB01001587">
    <property type="protein sequence ID" value="GMI29084.1"/>
    <property type="molecule type" value="Genomic_DNA"/>
</dbReference>
<comment type="caution">
    <text evidence="4">The sequence shown here is derived from an EMBL/GenBank/DDBJ whole genome shotgun (WGS) entry which is preliminary data.</text>
</comment>
<dbReference type="Pfam" id="PF13385">
    <property type="entry name" value="Laminin_G_3"/>
    <property type="match status" value="1"/>
</dbReference>
<dbReference type="PROSITE" id="PS50096">
    <property type="entry name" value="IQ"/>
    <property type="match status" value="1"/>
</dbReference>
<feature type="coiled-coil region" evidence="1">
    <location>
        <begin position="1166"/>
        <end position="1203"/>
    </location>
</feature>
<evidence type="ECO:0000313" key="4">
    <source>
        <dbReference type="EMBL" id="GMI29084.1"/>
    </source>
</evidence>
<dbReference type="SMART" id="SM00367">
    <property type="entry name" value="LRR_CC"/>
    <property type="match status" value="12"/>
</dbReference>
<name>A0ABQ6MNK7_9STRA</name>
<dbReference type="PANTHER" id="PTHR12601:SF6">
    <property type="entry name" value="CLUSTERED MITOCHONDRIA PROTEIN HOMOLOG"/>
    <property type="match status" value="1"/>
</dbReference>
<dbReference type="InterPro" id="IPR057207">
    <property type="entry name" value="FBXL15_LRR"/>
</dbReference>
<dbReference type="InterPro" id="IPR025697">
    <property type="entry name" value="CLU_dom"/>
</dbReference>
<dbReference type="SUPFAM" id="SSF52047">
    <property type="entry name" value="RNI-like"/>
    <property type="match status" value="2"/>
</dbReference>
<evidence type="ECO:0000313" key="5">
    <source>
        <dbReference type="Proteomes" id="UP001165060"/>
    </source>
</evidence>
<evidence type="ECO:0000259" key="3">
    <source>
        <dbReference type="PROSITE" id="PS51823"/>
    </source>
</evidence>
<protein>
    <recommendedName>
        <fullName evidence="3">Clu domain-containing protein</fullName>
    </recommendedName>
</protein>
<proteinExistence type="predicted"/>
<evidence type="ECO:0000256" key="1">
    <source>
        <dbReference type="SAM" id="Coils"/>
    </source>
</evidence>